<accession>A0A1D1VIT9</accession>
<protein>
    <recommendedName>
        <fullName evidence="3">Endonuclease/exonuclease/phosphatase domain-containing protein</fullName>
    </recommendedName>
</protein>
<evidence type="ECO:0008006" key="3">
    <source>
        <dbReference type="Google" id="ProtNLM"/>
    </source>
</evidence>
<evidence type="ECO:0000313" key="1">
    <source>
        <dbReference type="EMBL" id="GAV01547.1"/>
    </source>
</evidence>
<evidence type="ECO:0000313" key="2">
    <source>
        <dbReference type="Proteomes" id="UP000186922"/>
    </source>
</evidence>
<dbReference type="AlphaFoldDB" id="A0A1D1VIT9"/>
<name>A0A1D1VIT9_RAMVA</name>
<gene>
    <name evidence="1" type="primary">RvY_12243-1</name>
    <name evidence="1" type="synonym">RvY_12243.1</name>
    <name evidence="1" type="ORF">RvY_12243</name>
</gene>
<sequence length="258" mass="29783">MKTQIYVRLSSGSSLDLVFSSQVNLVRGVRIIKPPVATNDHRGIRFSLEIMTPKTTVKPRKIWEVDYDGARKFRTSLSSVDWGAFFDMYCNADVAVISFQELFRATAKDCFQLRSVGSRRLLRPSLLVTTVESLRKSRGAFQKWRKTKDSKDYDAWKESEIRSKRLIRADRYRRLGTIASSSKRNPRAVWQYLKKKHRLKPPPSHSDSMQRTPIEDKANHISTVFAKEYVDCPARCSQQYKSLPCRITPPSPVHCPEL</sequence>
<comment type="caution">
    <text evidence="1">The sequence shown here is derived from an EMBL/GenBank/DDBJ whole genome shotgun (WGS) entry which is preliminary data.</text>
</comment>
<keyword evidence="2" id="KW-1185">Reference proteome</keyword>
<dbReference type="Proteomes" id="UP000186922">
    <property type="component" value="Unassembled WGS sequence"/>
</dbReference>
<proteinExistence type="predicted"/>
<organism evidence="1 2">
    <name type="scientific">Ramazzottius varieornatus</name>
    <name type="common">Water bear</name>
    <name type="synonym">Tardigrade</name>
    <dbReference type="NCBI Taxonomy" id="947166"/>
    <lineage>
        <taxon>Eukaryota</taxon>
        <taxon>Metazoa</taxon>
        <taxon>Ecdysozoa</taxon>
        <taxon>Tardigrada</taxon>
        <taxon>Eutardigrada</taxon>
        <taxon>Parachela</taxon>
        <taxon>Hypsibioidea</taxon>
        <taxon>Ramazzottiidae</taxon>
        <taxon>Ramazzottius</taxon>
    </lineage>
</organism>
<reference evidence="1 2" key="1">
    <citation type="journal article" date="2016" name="Nat. Commun.">
        <title>Extremotolerant tardigrade genome and improved radiotolerance of human cultured cells by tardigrade-unique protein.</title>
        <authorList>
            <person name="Hashimoto T."/>
            <person name="Horikawa D.D."/>
            <person name="Saito Y."/>
            <person name="Kuwahara H."/>
            <person name="Kozuka-Hata H."/>
            <person name="Shin-I T."/>
            <person name="Minakuchi Y."/>
            <person name="Ohishi K."/>
            <person name="Motoyama A."/>
            <person name="Aizu T."/>
            <person name="Enomoto A."/>
            <person name="Kondo K."/>
            <person name="Tanaka S."/>
            <person name="Hara Y."/>
            <person name="Koshikawa S."/>
            <person name="Sagara H."/>
            <person name="Miura T."/>
            <person name="Yokobori S."/>
            <person name="Miyagawa K."/>
            <person name="Suzuki Y."/>
            <person name="Kubo T."/>
            <person name="Oyama M."/>
            <person name="Kohara Y."/>
            <person name="Fujiyama A."/>
            <person name="Arakawa K."/>
            <person name="Katayama T."/>
            <person name="Toyoda A."/>
            <person name="Kunieda T."/>
        </authorList>
    </citation>
    <scope>NUCLEOTIDE SEQUENCE [LARGE SCALE GENOMIC DNA]</scope>
    <source>
        <strain evidence="1 2">YOKOZUNA-1</strain>
    </source>
</reference>
<dbReference type="STRING" id="947166.A0A1D1VIT9"/>
<dbReference type="EMBL" id="BDGG01000007">
    <property type="protein sequence ID" value="GAV01547.1"/>
    <property type="molecule type" value="Genomic_DNA"/>
</dbReference>